<evidence type="ECO:0000313" key="2">
    <source>
        <dbReference type="EMBL" id="MFC0861648.1"/>
    </source>
</evidence>
<dbReference type="Proteomes" id="UP001589870">
    <property type="component" value="Unassembled WGS sequence"/>
</dbReference>
<dbReference type="RefSeq" id="WP_394299877.1">
    <property type="nucleotide sequence ID" value="NZ_JBHMQT010000006.1"/>
</dbReference>
<evidence type="ECO:0000256" key="1">
    <source>
        <dbReference type="SAM" id="MobiDB-lite"/>
    </source>
</evidence>
<proteinExistence type="predicted"/>
<protein>
    <submittedName>
        <fullName evidence="2">Uncharacterized protein</fullName>
    </submittedName>
</protein>
<name>A0ABV6TZQ0_9ACTN</name>
<feature type="region of interest" description="Disordered" evidence="1">
    <location>
        <begin position="156"/>
        <end position="179"/>
    </location>
</feature>
<feature type="compositionally biased region" description="Basic and acidic residues" evidence="1">
    <location>
        <begin position="223"/>
        <end position="234"/>
    </location>
</feature>
<reference evidence="2 3" key="1">
    <citation type="submission" date="2024-09" db="EMBL/GenBank/DDBJ databases">
        <authorList>
            <person name="Sun Q."/>
            <person name="Mori K."/>
        </authorList>
    </citation>
    <scope>NUCLEOTIDE SEQUENCE [LARGE SCALE GENOMIC DNA]</scope>
    <source>
        <strain evidence="2 3">TBRC 1851</strain>
    </source>
</reference>
<gene>
    <name evidence="2" type="ORF">ACFHYQ_04980</name>
</gene>
<accession>A0ABV6TZQ0</accession>
<comment type="caution">
    <text evidence="2">The sequence shown here is derived from an EMBL/GenBank/DDBJ whole genome shotgun (WGS) entry which is preliminary data.</text>
</comment>
<dbReference type="EMBL" id="JBHMQT010000006">
    <property type="protein sequence ID" value="MFC0861648.1"/>
    <property type="molecule type" value="Genomic_DNA"/>
</dbReference>
<feature type="region of interest" description="Disordered" evidence="1">
    <location>
        <begin position="209"/>
        <end position="234"/>
    </location>
</feature>
<organism evidence="2 3">
    <name type="scientific">Sphaerimonospora cavernae</name>
    <dbReference type="NCBI Taxonomy" id="1740611"/>
    <lineage>
        <taxon>Bacteria</taxon>
        <taxon>Bacillati</taxon>
        <taxon>Actinomycetota</taxon>
        <taxon>Actinomycetes</taxon>
        <taxon>Streptosporangiales</taxon>
        <taxon>Streptosporangiaceae</taxon>
        <taxon>Sphaerimonospora</taxon>
    </lineage>
</organism>
<evidence type="ECO:0000313" key="3">
    <source>
        <dbReference type="Proteomes" id="UP001589870"/>
    </source>
</evidence>
<sequence>MSTGQIPYLLGYHEIAHLFRVARDAPLQWRKRTLLREPDTVISGSPYWLLPTVLALVKPGQREVDEHRLADYKAGIPGGYVAHVLEEPPPLIGLQEVSWIFDKTSSVIGQWRNRGTLPDPDLVLSGSPLWKVEKILADAEMRGRSVFPGAIARIRAGERAQPKSRQPRRPDTEQQGVLPAERIFTSEQSVAATTYVRSVLNAGHAVEIRPRPSDWAVPTPEDPPERDSLDDANQ</sequence>
<keyword evidence="3" id="KW-1185">Reference proteome</keyword>